<keyword evidence="1" id="KW-1133">Transmembrane helix</keyword>
<name>X1UU78_9ZZZZ</name>
<evidence type="ECO:0000313" key="2">
    <source>
        <dbReference type="EMBL" id="GAJ07177.1"/>
    </source>
</evidence>
<feature type="transmembrane region" description="Helical" evidence="1">
    <location>
        <begin position="6"/>
        <end position="25"/>
    </location>
</feature>
<protein>
    <submittedName>
        <fullName evidence="2">Uncharacterized protein</fullName>
    </submittedName>
</protein>
<accession>X1UU78</accession>
<reference evidence="2" key="1">
    <citation type="journal article" date="2014" name="Front. Microbiol.">
        <title>High frequency of phylogenetically diverse reductive dehalogenase-homologous genes in deep subseafloor sedimentary metagenomes.</title>
        <authorList>
            <person name="Kawai M."/>
            <person name="Futagami T."/>
            <person name="Toyoda A."/>
            <person name="Takaki Y."/>
            <person name="Nishi S."/>
            <person name="Hori S."/>
            <person name="Arai W."/>
            <person name="Tsubouchi T."/>
            <person name="Morono Y."/>
            <person name="Uchiyama I."/>
            <person name="Ito T."/>
            <person name="Fujiyama A."/>
            <person name="Inagaki F."/>
            <person name="Takami H."/>
        </authorList>
    </citation>
    <scope>NUCLEOTIDE SEQUENCE</scope>
    <source>
        <strain evidence="2">Expedition CK06-06</strain>
    </source>
</reference>
<keyword evidence="1" id="KW-0812">Transmembrane</keyword>
<comment type="caution">
    <text evidence="2">The sequence shown here is derived from an EMBL/GenBank/DDBJ whole genome shotgun (WGS) entry which is preliminary data.</text>
</comment>
<dbReference type="AlphaFoldDB" id="X1UU78"/>
<gene>
    <name evidence="2" type="ORF">S12H4_41515</name>
</gene>
<evidence type="ECO:0000256" key="1">
    <source>
        <dbReference type="SAM" id="Phobius"/>
    </source>
</evidence>
<keyword evidence="1" id="KW-0472">Membrane</keyword>
<sequence length="50" mass="5418">MNSKQIIASGIVVFGGFLVLVYIGFAGVKWANKISAQTEKNFADAVRVMQ</sequence>
<dbReference type="EMBL" id="BARW01025309">
    <property type="protein sequence ID" value="GAJ07177.1"/>
    <property type="molecule type" value="Genomic_DNA"/>
</dbReference>
<proteinExistence type="predicted"/>
<organism evidence="2">
    <name type="scientific">marine sediment metagenome</name>
    <dbReference type="NCBI Taxonomy" id="412755"/>
    <lineage>
        <taxon>unclassified sequences</taxon>
        <taxon>metagenomes</taxon>
        <taxon>ecological metagenomes</taxon>
    </lineage>
</organism>
<feature type="non-terminal residue" evidence="2">
    <location>
        <position position="50"/>
    </location>
</feature>